<proteinExistence type="predicted"/>
<dbReference type="AlphaFoldDB" id="A0AAX4KVN4"/>
<feature type="compositionally biased region" description="Polar residues" evidence="1">
    <location>
        <begin position="54"/>
        <end position="68"/>
    </location>
</feature>
<organism evidence="2 3">
    <name type="scientific">Kwoniella europaea PYCC6329</name>
    <dbReference type="NCBI Taxonomy" id="1423913"/>
    <lineage>
        <taxon>Eukaryota</taxon>
        <taxon>Fungi</taxon>
        <taxon>Dikarya</taxon>
        <taxon>Basidiomycota</taxon>
        <taxon>Agaricomycotina</taxon>
        <taxon>Tremellomycetes</taxon>
        <taxon>Tremellales</taxon>
        <taxon>Cryptococcaceae</taxon>
        <taxon>Kwoniella</taxon>
    </lineage>
</organism>
<name>A0AAX4KVN4_9TREE</name>
<dbReference type="GeneID" id="91107307"/>
<dbReference type="Proteomes" id="UP001358614">
    <property type="component" value="Chromosome 3"/>
</dbReference>
<evidence type="ECO:0000313" key="3">
    <source>
        <dbReference type="Proteomes" id="UP001358614"/>
    </source>
</evidence>
<accession>A0AAX4KVN4</accession>
<feature type="compositionally biased region" description="Polar residues" evidence="1">
    <location>
        <begin position="1"/>
        <end position="22"/>
    </location>
</feature>
<evidence type="ECO:0000313" key="2">
    <source>
        <dbReference type="EMBL" id="WWD10371.1"/>
    </source>
</evidence>
<feature type="compositionally biased region" description="Basic and acidic residues" evidence="1">
    <location>
        <begin position="28"/>
        <end position="45"/>
    </location>
</feature>
<evidence type="ECO:0000256" key="1">
    <source>
        <dbReference type="SAM" id="MobiDB-lite"/>
    </source>
</evidence>
<dbReference type="KEGG" id="ker:91107307"/>
<dbReference type="EMBL" id="CP144091">
    <property type="protein sequence ID" value="WWD10371.1"/>
    <property type="molecule type" value="Genomic_DNA"/>
</dbReference>
<dbReference type="RefSeq" id="XP_066088338.1">
    <property type="nucleotide sequence ID" value="XM_066232241.1"/>
</dbReference>
<reference evidence="2 3" key="1">
    <citation type="submission" date="2024-01" db="EMBL/GenBank/DDBJ databases">
        <title>Comparative genomics of Cryptococcus and Kwoniella reveals pathogenesis evolution and contrasting modes of karyotype evolution via chromosome fusion or intercentromeric recombination.</title>
        <authorList>
            <person name="Coelho M.A."/>
            <person name="David-Palma M."/>
            <person name="Shea T."/>
            <person name="Bowers K."/>
            <person name="McGinley-Smith S."/>
            <person name="Mohammad A.W."/>
            <person name="Gnirke A."/>
            <person name="Yurkov A.M."/>
            <person name="Nowrousian M."/>
            <person name="Sun S."/>
            <person name="Cuomo C.A."/>
            <person name="Heitman J."/>
        </authorList>
    </citation>
    <scope>NUCLEOTIDE SEQUENCE [LARGE SCALE GENOMIC DNA]</scope>
    <source>
        <strain evidence="2 3">PYCC6329</strain>
    </source>
</reference>
<protein>
    <submittedName>
        <fullName evidence="2">Uncharacterized protein</fullName>
    </submittedName>
</protein>
<keyword evidence="3" id="KW-1185">Reference proteome</keyword>
<gene>
    <name evidence="2" type="ORF">V865_008506</name>
</gene>
<sequence>MKPTQDLQGSEGISGSSGTATLGSDILNDERNHGDEKEQQVEHRSTNCGLFGTPKSTDLNMISENSSGFHLPDSRFAELESPNMKLRKYAEESQIRVAA</sequence>
<feature type="region of interest" description="Disordered" evidence="1">
    <location>
        <begin position="1"/>
        <end position="70"/>
    </location>
</feature>